<dbReference type="OrthoDB" id="479699at2"/>
<proteinExistence type="predicted"/>
<dbReference type="AlphaFoldDB" id="A0A4Q2ISY7"/>
<evidence type="ECO:0000313" key="2">
    <source>
        <dbReference type="Proteomes" id="UP000292347"/>
    </source>
</evidence>
<reference evidence="1 2" key="1">
    <citation type="submission" date="2019-01" db="EMBL/GenBank/DDBJ databases">
        <title>Sphingomonas mucosissima sp. nov. and Sphingomonas desiccabilis sp. nov., from biological soil crusts in the Colorado Plateau, USA.</title>
        <authorList>
            <person name="Zhu D."/>
        </authorList>
    </citation>
    <scope>NUCLEOTIDE SEQUENCE [LARGE SCALE GENOMIC DNA]</scope>
    <source>
        <strain evidence="1 2">CP1D</strain>
    </source>
</reference>
<accession>A0A4Q2ISY7</accession>
<dbReference type="PANTHER" id="PTHR12461">
    <property type="entry name" value="HYPOXIA-INDUCIBLE FACTOR 1 ALPHA INHIBITOR-RELATED"/>
    <property type="match status" value="1"/>
</dbReference>
<sequence>MAEAAPGIFADLPAVPEETVAGAAALDTLLRSATRPFVVRGLVADWPLVAAGRRSARDARAYLLERRRDLPFTVSVGQPGSDGRLFYDDAMGMNFRIARAKLPEIFAQIDRAEEDPAAPPIYLGSIDVHDFFDGLHAENHVDLGERQPLASIWIGTRTRIAAHNDHPHNLACVAAGRRRFTLFPREQFRNLYLGPVDNTPAGRAVSMVDFSAPDFARHPRFREALAHAHVAELEPGDAVYIPSMWWHHVEGLAPFNILVNYWWRDTPRWLGQPQEALNHAMLTIRDLPEDEKRHWRDLFDHYVFRNGEEVVAHIPEGARSVLAPLTPESAGRIRSFLLRALSR</sequence>
<dbReference type="Gene3D" id="2.60.120.650">
    <property type="entry name" value="Cupin"/>
    <property type="match status" value="1"/>
</dbReference>
<dbReference type="InterPro" id="IPR003347">
    <property type="entry name" value="JmjC_dom"/>
</dbReference>
<keyword evidence="2" id="KW-1185">Reference proteome</keyword>
<dbReference type="EMBL" id="SDPT01000002">
    <property type="protein sequence ID" value="RXZ31501.1"/>
    <property type="molecule type" value="Genomic_DNA"/>
</dbReference>
<dbReference type="SMART" id="SM00558">
    <property type="entry name" value="JmjC"/>
    <property type="match status" value="1"/>
</dbReference>
<dbReference type="Proteomes" id="UP000292347">
    <property type="component" value="Unassembled WGS sequence"/>
</dbReference>
<comment type="caution">
    <text evidence="1">The sequence shown here is derived from an EMBL/GenBank/DDBJ whole genome shotgun (WGS) entry which is preliminary data.</text>
</comment>
<protein>
    <submittedName>
        <fullName evidence="1">Cupin-like domain-containing protein</fullName>
    </submittedName>
</protein>
<name>A0A4Q2ISY7_9SPHN</name>
<organism evidence="1 2">
    <name type="scientific">Sphingomonas desiccabilis</name>
    <dbReference type="NCBI Taxonomy" id="429134"/>
    <lineage>
        <taxon>Bacteria</taxon>
        <taxon>Pseudomonadati</taxon>
        <taxon>Pseudomonadota</taxon>
        <taxon>Alphaproteobacteria</taxon>
        <taxon>Sphingomonadales</taxon>
        <taxon>Sphingomonadaceae</taxon>
        <taxon>Sphingomonas</taxon>
    </lineage>
</organism>
<dbReference type="PROSITE" id="PS51184">
    <property type="entry name" value="JMJC"/>
    <property type="match status" value="1"/>
</dbReference>
<gene>
    <name evidence="1" type="ORF">EO081_09660</name>
</gene>
<dbReference type="InterPro" id="IPR041667">
    <property type="entry name" value="Cupin_8"/>
</dbReference>
<dbReference type="PANTHER" id="PTHR12461:SF105">
    <property type="entry name" value="HYPOXIA-INDUCIBLE FACTOR 1-ALPHA INHIBITOR"/>
    <property type="match status" value="1"/>
</dbReference>
<evidence type="ECO:0000313" key="1">
    <source>
        <dbReference type="EMBL" id="RXZ31501.1"/>
    </source>
</evidence>
<dbReference type="SUPFAM" id="SSF51197">
    <property type="entry name" value="Clavaminate synthase-like"/>
    <property type="match status" value="1"/>
</dbReference>
<dbReference type="Pfam" id="PF13621">
    <property type="entry name" value="Cupin_8"/>
    <property type="match status" value="1"/>
</dbReference>
<dbReference type="RefSeq" id="WP_129341747.1">
    <property type="nucleotide sequence ID" value="NZ_JACIDD010000002.1"/>
</dbReference>